<feature type="compositionally biased region" description="Pro residues" evidence="2">
    <location>
        <begin position="661"/>
        <end position="671"/>
    </location>
</feature>
<proteinExistence type="inferred from homology"/>
<keyword evidence="1" id="KW-0489">Methyltransferase</keyword>
<evidence type="ECO:0000256" key="2">
    <source>
        <dbReference type="SAM" id="MobiDB-lite"/>
    </source>
</evidence>
<comment type="similarity">
    <text evidence="1">Belongs to the class I-like SAM-binding methyltransferase superfamily. RsmB/NOP family.</text>
</comment>
<dbReference type="InterPro" id="IPR049561">
    <property type="entry name" value="NSUN5_7_fdxn-like"/>
</dbReference>
<evidence type="ECO:0000256" key="1">
    <source>
        <dbReference type="PROSITE-ProRule" id="PRU01023"/>
    </source>
</evidence>
<dbReference type="PANTHER" id="PTHR14663:SF2">
    <property type="entry name" value="METHYLTRANSFERASE NSUN7-RELATED"/>
    <property type="match status" value="1"/>
</dbReference>
<dbReference type="Gene3D" id="3.30.70.1170">
    <property type="entry name" value="Sun protein, domain 3"/>
    <property type="match status" value="1"/>
</dbReference>
<keyword evidence="1" id="KW-0694">RNA-binding</keyword>
<dbReference type="InterPro" id="IPR042620">
    <property type="entry name" value="NSUN7"/>
</dbReference>
<protein>
    <recommendedName>
        <fullName evidence="3">SAM-dependent MTase RsmB/NOP-type domain-containing protein</fullName>
    </recommendedName>
</protein>
<evidence type="ECO:0000313" key="4">
    <source>
        <dbReference type="EMBL" id="CAF1217904.1"/>
    </source>
</evidence>
<dbReference type="SUPFAM" id="SSF53335">
    <property type="entry name" value="S-adenosyl-L-methionine-dependent methyltransferases"/>
    <property type="match status" value="1"/>
</dbReference>
<dbReference type="GO" id="GO:0032259">
    <property type="term" value="P:methylation"/>
    <property type="evidence" value="ECO:0007669"/>
    <property type="project" value="UniProtKB-KW"/>
</dbReference>
<dbReference type="Proteomes" id="UP000682733">
    <property type="component" value="Unassembled WGS sequence"/>
</dbReference>
<reference evidence="4" key="1">
    <citation type="submission" date="2021-02" db="EMBL/GenBank/DDBJ databases">
        <authorList>
            <person name="Nowell W R."/>
        </authorList>
    </citation>
    <scope>NUCLEOTIDE SEQUENCE</scope>
</reference>
<evidence type="ECO:0000313" key="5">
    <source>
        <dbReference type="EMBL" id="CAF4026200.1"/>
    </source>
</evidence>
<feature type="compositionally biased region" description="Basic and acidic residues" evidence="2">
    <location>
        <begin position="583"/>
        <end position="595"/>
    </location>
</feature>
<feature type="compositionally biased region" description="Polar residues" evidence="2">
    <location>
        <begin position="643"/>
        <end position="658"/>
    </location>
</feature>
<keyword evidence="1" id="KW-0949">S-adenosyl-L-methionine</keyword>
<comment type="caution">
    <text evidence="1">Lacks conserved residue(s) required for the propagation of feature annotation.</text>
</comment>
<gene>
    <name evidence="4" type="ORF">OVA965_LOCUS24772</name>
    <name evidence="5" type="ORF">TMI583_LOCUS25493</name>
</gene>
<dbReference type="PANTHER" id="PTHR14663">
    <property type="entry name" value="METHYLTRANSFERASE NSUN7-RELATED"/>
    <property type="match status" value="1"/>
</dbReference>
<keyword evidence="1" id="KW-0808">Transferase</keyword>
<dbReference type="EMBL" id="CAJNOK010015074">
    <property type="protein sequence ID" value="CAF1217904.1"/>
    <property type="molecule type" value="Genomic_DNA"/>
</dbReference>
<dbReference type="AlphaFoldDB" id="A0A8S2ERJ3"/>
<dbReference type="GO" id="GO:0003723">
    <property type="term" value="F:RNA binding"/>
    <property type="evidence" value="ECO:0007669"/>
    <property type="project" value="UniProtKB-UniRule"/>
</dbReference>
<feature type="domain" description="SAM-dependent MTase RsmB/NOP-type" evidence="3">
    <location>
        <begin position="242"/>
        <end position="571"/>
    </location>
</feature>
<dbReference type="InterPro" id="IPR029063">
    <property type="entry name" value="SAM-dependent_MTases_sf"/>
</dbReference>
<feature type="compositionally biased region" description="Basic and acidic residues" evidence="2">
    <location>
        <begin position="693"/>
        <end position="711"/>
    </location>
</feature>
<organism evidence="4 6">
    <name type="scientific">Didymodactylos carnosus</name>
    <dbReference type="NCBI Taxonomy" id="1234261"/>
    <lineage>
        <taxon>Eukaryota</taxon>
        <taxon>Metazoa</taxon>
        <taxon>Spiralia</taxon>
        <taxon>Gnathifera</taxon>
        <taxon>Rotifera</taxon>
        <taxon>Eurotatoria</taxon>
        <taxon>Bdelloidea</taxon>
        <taxon>Philodinida</taxon>
        <taxon>Philodinidae</taxon>
        <taxon>Didymodactylos</taxon>
    </lineage>
</organism>
<accession>A0A8S2ERJ3</accession>
<evidence type="ECO:0000259" key="3">
    <source>
        <dbReference type="PROSITE" id="PS51686"/>
    </source>
</evidence>
<dbReference type="GO" id="GO:0008168">
    <property type="term" value="F:methyltransferase activity"/>
    <property type="evidence" value="ECO:0007669"/>
    <property type="project" value="UniProtKB-KW"/>
</dbReference>
<evidence type="ECO:0000313" key="6">
    <source>
        <dbReference type="Proteomes" id="UP000677228"/>
    </source>
</evidence>
<dbReference type="Proteomes" id="UP000677228">
    <property type="component" value="Unassembled WGS sequence"/>
</dbReference>
<comment type="caution">
    <text evidence="4">The sequence shown here is derived from an EMBL/GenBank/DDBJ whole genome shotgun (WGS) entry which is preliminary data.</text>
</comment>
<feature type="compositionally biased region" description="Low complexity" evidence="2">
    <location>
        <begin position="616"/>
        <end position="635"/>
    </location>
</feature>
<dbReference type="EMBL" id="CAJOBA010036608">
    <property type="protein sequence ID" value="CAF4026200.1"/>
    <property type="molecule type" value="Genomic_DNA"/>
</dbReference>
<dbReference type="Pfam" id="PF21148">
    <property type="entry name" value="NSUN5_fdxn-like"/>
    <property type="match status" value="1"/>
</dbReference>
<sequence>MSRFPPQTTSTSVTTFSNTTNYAIGDQQPTTVNDDAGKTFTEHDLKRMREFGQLFNRDSSINRALLEELFRKEPSEYTQTIYRYASRIFHCLKADLTDNPILNVLANENKEQQPKKKILDVPKIDYANEKEKRRTLKLAFSVLRYQKVVEDLLDETQFFATFPDLRDEYSLVCTVLYDYLSRKFQVRDNPPDVNEPNNDVLITQTENSILQLKTHLAAALARNRIKAQALSIEELLPESLREVQQHGAELPVYSWVNLLKTDIKTILQIFENEEQMTRVYSINDVQRKTFMVDFHCPNLLIFHYSQKQRISNHRLVKNGLLYLQDKSSCIAATTVAKLLTKKDNILVAYVSGGLLIQLLISLTNELESKIYAFGARTDENMRDLQDKMKQFGVEKRMDILECVKIFKERFIDVNLDEVNLENIKVILCNPPCSRSALIQPLDFLYNEGEDVSLLKNFSQPVEDKAYIKECMQRETAYMRQAVKYSSAKAVVYVTYSKYVKENDDVVNVTISEQADIRQQKKDGNNYKIALPLIPIQISMGEHTKIIRHEKFLQFEASQKMNGIFVAVLVRDYEKRRIKKKQVHGSDSENNDEKEKRGTKHHGFQLETEARAKLRKATASQKSAQAAAMATTTTRTPSNRRAKSNVTATRDQIQTTSTPLEKPQPPPPPQQPKIPTLSEQLASIGKITSIETMNETKEQQQTKDATAKDSKL</sequence>
<dbReference type="PROSITE" id="PS51686">
    <property type="entry name" value="SAM_MT_RSMB_NOP"/>
    <property type="match status" value="1"/>
</dbReference>
<dbReference type="Gene3D" id="3.40.50.150">
    <property type="entry name" value="Vaccinia Virus protein VP39"/>
    <property type="match status" value="1"/>
</dbReference>
<name>A0A8S2ERJ3_9BILA</name>
<feature type="region of interest" description="Disordered" evidence="2">
    <location>
        <begin position="576"/>
        <end position="711"/>
    </location>
</feature>
<dbReference type="InterPro" id="IPR001678">
    <property type="entry name" value="MeTrfase_RsmB-F_NOP2_dom"/>
</dbReference>